<protein>
    <submittedName>
        <fullName evidence="2">Uncharacterized protein</fullName>
    </submittedName>
</protein>
<evidence type="ECO:0000256" key="1">
    <source>
        <dbReference type="SAM" id="MobiDB-lite"/>
    </source>
</evidence>
<name>A0AAD8UZC2_9PEZI</name>
<evidence type="ECO:0000313" key="3">
    <source>
        <dbReference type="Proteomes" id="UP001230504"/>
    </source>
</evidence>
<sequence>MGGGAITAPAVAGVIAVWLSQDEHKARLQVPGQVAANVKKMVQDLAYPRFQGGPAVIWNGIDPRGLACSANANVKRQAQAIASSLPSATTATPAPTSAPPPTVSAPSTAKPPLPPKPQWSENPAGFTKAFEKDGVASAYYDATSDSASEGVTDNIEQWCLAKCTGSCVSLFLYRELQLINDQYNIYFICNQYNQKWSDNFVQNGVSSADSAVVFTKS</sequence>
<reference evidence="2" key="1">
    <citation type="submission" date="2021-06" db="EMBL/GenBank/DDBJ databases">
        <title>Comparative genomics, transcriptomics and evolutionary studies reveal genomic signatures of adaptation to plant cell wall in hemibiotrophic fungi.</title>
        <authorList>
            <consortium name="DOE Joint Genome Institute"/>
            <person name="Baroncelli R."/>
            <person name="Diaz J.F."/>
            <person name="Benocci T."/>
            <person name="Peng M."/>
            <person name="Battaglia E."/>
            <person name="Haridas S."/>
            <person name="Andreopoulos W."/>
            <person name="Labutti K."/>
            <person name="Pangilinan J."/>
            <person name="Floch G.L."/>
            <person name="Makela M.R."/>
            <person name="Henrissat B."/>
            <person name="Grigoriev I.V."/>
            <person name="Crouch J.A."/>
            <person name="De Vries R.P."/>
            <person name="Sukno S.A."/>
            <person name="Thon M.R."/>
        </authorList>
    </citation>
    <scope>NUCLEOTIDE SEQUENCE</scope>
    <source>
        <strain evidence="2">CBS 125086</strain>
    </source>
</reference>
<feature type="compositionally biased region" description="Pro residues" evidence="1">
    <location>
        <begin position="96"/>
        <end position="117"/>
    </location>
</feature>
<dbReference type="AlphaFoldDB" id="A0AAD8UZC2"/>
<keyword evidence="3" id="KW-1185">Reference proteome</keyword>
<dbReference type="RefSeq" id="XP_060407868.1">
    <property type="nucleotide sequence ID" value="XM_060562843.1"/>
</dbReference>
<gene>
    <name evidence="2" type="ORF">LY79DRAFT_663548</name>
</gene>
<feature type="compositionally biased region" description="Low complexity" evidence="1">
    <location>
        <begin position="85"/>
        <end position="95"/>
    </location>
</feature>
<comment type="caution">
    <text evidence="2">The sequence shown here is derived from an EMBL/GenBank/DDBJ whole genome shotgun (WGS) entry which is preliminary data.</text>
</comment>
<dbReference type="EMBL" id="JAHLJV010000126">
    <property type="protein sequence ID" value="KAK1569659.1"/>
    <property type="molecule type" value="Genomic_DNA"/>
</dbReference>
<proteinExistence type="predicted"/>
<accession>A0AAD8UZC2</accession>
<evidence type="ECO:0000313" key="2">
    <source>
        <dbReference type="EMBL" id="KAK1569659.1"/>
    </source>
</evidence>
<organism evidence="2 3">
    <name type="scientific">Colletotrichum navitas</name>
    <dbReference type="NCBI Taxonomy" id="681940"/>
    <lineage>
        <taxon>Eukaryota</taxon>
        <taxon>Fungi</taxon>
        <taxon>Dikarya</taxon>
        <taxon>Ascomycota</taxon>
        <taxon>Pezizomycotina</taxon>
        <taxon>Sordariomycetes</taxon>
        <taxon>Hypocreomycetidae</taxon>
        <taxon>Glomerellales</taxon>
        <taxon>Glomerellaceae</taxon>
        <taxon>Colletotrichum</taxon>
        <taxon>Colletotrichum graminicola species complex</taxon>
    </lineage>
</organism>
<feature type="region of interest" description="Disordered" evidence="1">
    <location>
        <begin position="85"/>
        <end position="124"/>
    </location>
</feature>
<dbReference type="Proteomes" id="UP001230504">
    <property type="component" value="Unassembled WGS sequence"/>
</dbReference>
<dbReference type="GeneID" id="85447083"/>